<dbReference type="InterPro" id="IPR001487">
    <property type="entry name" value="Bromodomain"/>
</dbReference>
<comment type="caution">
    <text evidence="8">The sequence shown here is derived from an EMBL/GenBank/DDBJ whole genome shotgun (WGS) entry which is preliminary data.</text>
</comment>
<dbReference type="PROSITE" id="PS50294">
    <property type="entry name" value="WD_REPEATS_REGION"/>
    <property type="match status" value="3"/>
</dbReference>
<dbReference type="Pfam" id="PF25313">
    <property type="entry name" value="BRWD_AD"/>
    <property type="match status" value="1"/>
</dbReference>
<keyword evidence="9" id="KW-1185">Reference proteome</keyword>
<dbReference type="SMART" id="SM00297">
    <property type="entry name" value="BROMO"/>
    <property type="match status" value="1"/>
</dbReference>
<evidence type="ECO:0000256" key="5">
    <source>
        <dbReference type="PROSITE-ProRule" id="PRU00221"/>
    </source>
</evidence>
<feature type="domain" description="Bromo" evidence="7">
    <location>
        <begin position="1354"/>
        <end position="1416"/>
    </location>
</feature>
<feature type="region of interest" description="Disordered" evidence="6">
    <location>
        <begin position="1"/>
        <end position="21"/>
    </location>
</feature>
<feature type="compositionally biased region" description="Acidic residues" evidence="6">
    <location>
        <begin position="505"/>
        <end position="517"/>
    </location>
</feature>
<feature type="compositionally biased region" description="Polar residues" evidence="6">
    <location>
        <begin position="449"/>
        <end position="468"/>
    </location>
</feature>
<dbReference type="InterPro" id="IPR019775">
    <property type="entry name" value="WD40_repeat_CS"/>
</dbReference>
<feature type="compositionally biased region" description="Basic residues" evidence="6">
    <location>
        <begin position="946"/>
        <end position="958"/>
    </location>
</feature>
<dbReference type="OrthoDB" id="538223at2759"/>
<dbReference type="Pfam" id="PF00439">
    <property type="entry name" value="Bromodomain"/>
    <property type="match status" value="1"/>
</dbReference>
<feature type="region of interest" description="Disordered" evidence="6">
    <location>
        <begin position="449"/>
        <end position="525"/>
    </location>
</feature>
<feature type="region of interest" description="Disordered" evidence="6">
    <location>
        <begin position="856"/>
        <end position="959"/>
    </location>
</feature>
<dbReference type="Proteomes" id="UP000789508">
    <property type="component" value="Unassembled WGS sequence"/>
</dbReference>
<feature type="compositionally biased region" description="Polar residues" evidence="6">
    <location>
        <begin position="1"/>
        <end position="15"/>
    </location>
</feature>
<evidence type="ECO:0000256" key="4">
    <source>
        <dbReference type="PROSITE-ProRule" id="PRU00035"/>
    </source>
</evidence>
<dbReference type="PANTHER" id="PTHR16266">
    <property type="entry name" value="WD REPEAT DOMAIN 9"/>
    <property type="match status" value="1"/>
</dbReference>
<dbReference type="Pfam" id="PF25437">
    <property type="entry name" value="BRWD1_N"/>
    <property type="match status" value="1"/>
</dbReference>
<name>A0A9N8VEF2_9GLOM</name>
<dbReference type="PANTHER" id="PTHR16266:SF17">
    <property type="entry name" value="BRWD3"/>
    <property type="match status" value="1"/>
</dbReference>
<feature type="compositionally biased region" description="Basic residues" evidence="6">
    <location>
        <begin position="1011"/>
        <end position="1030"/>
    </location>
</feature>
<dbReference type="PRINTS" id="PR00320">
    <property type="entry name" value="GPROTEINBRPT"/>
</dbReference>
<evidence type="ECO:0000313" key="8">
    <source>
        <dbReference type="EMBL" id="CAG8447947.1"/>
    </source>
</evidence>
<feature type="region of interest" description="Disordered" evidence="6">
    <location>
        <begin position="1001"/>
        <end position="1063"/>
    </location>
</feature>
<keyword evidence="1 5" id="KW-0853">WD repeat</keyword>
<feature type="compositionally biased region" description="Basic and acidic residues" evidence="6">
    <location>
        <begin position="899"/>
        <end position="909"/>
    </location>
</feature>
<dbReference type="Pfam" id="PF00400">
    <property type="entry name" value="WD40"/>
    <property type="match status" value="3"/>
</dbReference>
<feature type="repeat" description="WD" evidence="5">
    <location>
        <begin position="531"/>
        <end position="563"/>
    </location>
</feature>
<proteinExistence type="predicted"/>
<evidence type="ECO:0000256" key="2">
    <source>
        <dbReference type="ARBA" id="ARBA00022737"/>
    </source>
</evidence>
<feature type="compositionally biased region" description="Polar residues" evidence="6">
    <location>
        <begin position="928"/>
        <end position="944"/>
    </location>
</feature>
<evidence type="ECO:0000256" key="3">
    <source>
        <dbReference type="ARBA" id="ARBA00023117"/>
    </source>
</evidence>
<gene>
    <name evidence="8" type="ORF">ALEPTO_LOCUS812</name>
</gene>
<feature type="repeat" description="WD" evidence="5">
    <location>
        <begin position="218"/>
        <end position="253"/>
    </location>
</feature>
<evidence type="ECO:0000256" key="1">
    <source>
        <dbReference type="ARBA" id="ARBA00022574"/>
    </source>
</evidence>
<feature type="compositionally biased region" description="Acidic residues" evidence="6">
    <location>
        <begin position="886"/>
        <end position="898"/>
    </location>
</feature>
<dbReference type="SUPFAM" id="SSF47370">
    <property type="entry name" value="Bromodomain"/>
    <property type="match status" value="1"/>
</dbReference>
<dbReference type="InterPro" id="IPR020472">
    <property type="entry name" value="WD40_PAC1"/>
</dbReference>
<evidence type="ECO:0000313" key="9">
    <source>
        <dbReference type="Proteomes" id="UP000789508"/>
    </source>
</evidence>
<keyword evidence="2" id="KW-0677">Repeat</keyword>
<dbReference type="InterPro" id="IPR015943">
    <property type="entry name" value="WD40/YVTN_repeat-like_dom_sf"/>
</dbReference>
<dbReference type="InterPro" id="IPR057452">
    <property type="entry name" value="BRWD/PHIP_N"/>
</dbReference>
<dbReference type="Gene3D" id="2.130.10.10">
    <property type="entry name" value="YVTN repeat-like/Quinoprotein amine dehydrogenase"/>
    <property type="match status" value="2"/>
</dbReference>
<dbReference type="PROSITE" id="PS50082">
    <property type="entry name" value="WD_REPEATS_2"/>
    <property type="match status" value="3"/>
</dbReference>
<dbReference type="GO" id="GO:0008360">
    <property type="term" value="P:regulation of cell shape"/>
    <property type="evidence" value="ECO:0007669"/>
    <property type="project" value="TreeGrafter"/>
</dbReference>
<dbReference type="GO" id="GO:0007010">
    <property type="term" value="P:cytoskeleton organization"/>
    <property type="evidence" value="ECO:0007669"/>
    <property type="project" value="TreeGrafter"/>
</dbReference>
<dbReference type="InterPro" id="IPR036427">
    <property type="entry name" value="Bromodomain-like_sf"/>
</dbReference>
<reference evidence="8" key="1">
    <citation type="submission" date="2021-06" db="EMBL/GenBank/DDBJ databases">
        <authorList>
            <person name="Kallberg Y."/>
            <person name="Tangrot J."/>
            <person name="Rosling A."/>
        </authorList>
    </citation>
    <scope>NUCLEOTIDE SEQUENCE</scope>
    <source>
        <strain evidence="8">FL130A</strain>
    </source>
</reference>
<feature type="region of interest" description="Disordered" evidence="6">
    <location>
        <begin position="385"/>
        <end position="407"/>
    </location>
</feature>
<feature type="compositionally biased region" description="Polar residues" evidence="6">
    <location>
        <begin position="1035"/>
        <end position="1046"/>
    </location>
</feature>
<dbReference type="EMBL" id="CAJVPS010000070">
    <property type="protein sequence ID" value="CAG8447947.1"/>
    <property type="molecule type" value="Genomic_DNA"/>
</dbReference>
<dbReference type="PROSITE" id="PS00678">
    <property type="entry name" value="WD_REPEATS_1"/>
    <property type="match status" value="2"/>
</dbReference>
<dbReference type="Gene3D" id="1.20.920.10">
    <property type="entry name" value="Bromodomain-like"/>
    <property type="match status" value="1"/>
</dbReference>
<accession>A0A9N8VEF2</accession>
<keyword evidence="3 4" id="KW-0103">Bromodomain</keyword>
<dbReference type="InterPro" id="IPR057451">
    <property type="entry name" value="BRWD/PHIP_AD"/>
</dbReference>
<dbReference type="GO" id="GO:0006357">
    <property type="term" value="P:regulation of transcription by RNA polymerase II"/>
    <property type="evidence" value="ECO:0007669"/>
    <property type="project" value="TreeGrafter"/>
</dbReference>
<protein>
    <submittedName>
        <fullName evidence="8">12477_t:CDS:1</fullName>
    </submittedName>
</protein>
<dbReference type="PROSITE" id="PS50014">
    <property type="entry name" value="BROMODOMAIN_2"/>
    <property type="match status" value="1"/>
</dbReference>
<dbReference type="InterPro" id="IPR052060">
    <property type="entry name" value="Bromo_WD_repeat"/>
</dbReference>
<feature type="repeat" description="WD" evidence="5">
    <location>
        <begin position="625"/>
        <end position="667"/>
    </location>
</feature>
<organism evidence="8 9">
    <name type="scientific">Ambispora leptoticha</name>
    <dbReference type="NCBI Taxonomy" id="144679"/>
    <lineage>
        <taxon>Eukaryota</taxon>
        <taxon>Fungi</taxon>
        <taxon>Fungi incertae sedis</taxon>
        <taxon>Mucoromycota</taxon>
        <taxon>Glomeromycotina</taxon>
        <taxon>Glomeromycetes</taxon>
        <taxon>Archaeosporales</taxon>
        <taxon>Ambisporaceae</taxon>
        <taxon>Ambispora</taxon>
    </lineage>
</organism>
<dbReference type="InterPro" id="IPR011047">
    <property type="entry name" value="Quinoprotein_ADH-like_sf"/>
</dbReference>
<dbReference type="GO" id="GO:0005634">
    <property type="term" value="C:nucleus"/>
    <property type="evidence" value="ECO:0007669"/>
    <property type="project" value="TreeGrafter"/>
</dbReference>
<evidence type="ECO:0000256" key="6">
    <source>
        <dbReference type="SAM" id="MobiDB-lite"/>
    </source>
</evidence>
<dbReference type="SMART" id="SM00320">
    <property type="entry name" value="WD40"/>
    <property type="match status" value="6"/>
</dbReference>
<feature type="compositionally biased region" description="Basic and acidic residues" evidence="6">
    <location>
        <begin position="471"/>
        <end position="491"/>
    </location>
</feature>
<feature type="compositionally biased region" description="Acidic residues" evidence="6">
    <location>
        <begin position="1053"/>
        <end position="1063"/>
    </location>
</feature>
<dbReference type="SUPFAM" id="SSF50998">
    <property type="entry name" value="Quinoprotein alcohol dehydrogenase-like"/>
    <property type="match status" value="1"/>
</dbReference>
<dbReference type="PRINTS" id="PR00503">
    <property type="entry name" value="BROMODOMAIN"/>
</dbReference>
<dbReference type="InterPro" id="IPR001680">
    <property type="entry name" value="WD40_rpt"/>
</dbReference>
<sequence length="1481" mass="169367">MYENSQNIREYTQNDNNESESEIQLEQEITFIVAAYLEQHPALHTAFKEVQRVLDENPELLPRRIDFTGQEHVQKYEEVKRKHQGYGADYLRRVMRAQLVNKSNHVNGSHSSNSLFQGIPSERIPLSLPNQIPTKKTPPKDSTLVDTFESRELGGSYSRSKFGESIFQEFEERASFRCHYGSTYVNIFDRLNMRLFTGGDDCLVKVWCTNTAALIATLAGHDDAISDMSLNKESTLLATSSNDCTLTVWDLKTYFPIYRFNANDMMTSIAFAPSPIPQLKYLLATSDDEMTYILPIESDNKFSEPVCFQARSTVGINKIKCHAFNSTGSLFAIGGTDGLVRVFSSIDGRNFTPDLYDPTIFRLDDDVFQRYFDICDEYDRISSDNEDELSNKKKNISKKGKDTEKDVDNDVIMNGTEIRLDEYKNETTANQMPLVDYYGAEISTSNHFKMPSSSINPIEKPQISNLSNKLKGKEKEHDPEEKSKIKIKENGTVKTKGKGKQREDDFTENNPDGDDPNADAPLRRPTHLADLDGHIKPVLSLAFSHQGNRILSGSTDGTARIWDYDYDVKEWKSIPLSVNRNDSDGVKDEVTTAVWTPDDRRVIVGSSYGHIFIFDSRDGSIIFTFKDHKKDVFVLEIHPMFKNILLSAGYDGLICFWDISSGSKIREFKYSTDDDNDDEEDPNDPVVQEERNKKYVFVDGKFNQDGTMFMVAEERGFVKYFTVGDARKLDIVAERFPKGQGFMTDSYNVFEYGFPTLEIDPVTKIPLHLKNRGPVIAPGYGFAYDHQLANDYGLNWPVGVSPTILRKQENHLRYTWRRELKRWVSSGFKMYILPKTRLYQRRSKYPSVVIEIEPEDDPLAIDEPIHPLPPEDAENYEPSDYTPSTDDTEDEYADSDLDADGRPQRHNDYYDIEEEEEPYNKRTKTRSSSRYNTRHASSTQAESSAHSRRTTTNSRKRKAESDIDFNFDYEETEVTTRSGRRSTRRRVQINYRENDYTDFESDASEASYKPTTKKNVRSKKKPAHTRKTKNGNRIIGSNSRASSSTKRIIFTPDESENSEDDYDPMNFEEADDLVVEDIVVDKDEHHEENGNGEVENDTSAVAAAAVADNSNAPSSWIRIEDSTLTPFHPQIGDVVVYFRQGHEQYYSHILTNFGETPFGQHLGSEQAMKLLPWNKDASLGNVLYAKVKSMEWHVGPPTWLTIKLELLQALNATSEDPVPITPHWKRKTKGTQVLTIEYHELADFPDFIIPYRVYVGGLTQNLGVDERVIIRNKDVSGIIVGISEAGPGSWQAFKVAHDGEDEMTTEEWLMSAWELRCPNNEIEYVIDSDLTRDVIDRLKQAITRYINNVSYYDFVDHVNTQLYPMYLTIVAYPMCLNMILKRLQNGFYRHIEAVREDVKLILTNATTFNEPRSRIARFARALHKDFEGQFKRYWPKNLILAINTPDSTIIYYKVNDGTSILSPPIVNQGEEVGGAQQQSEG</sequence>
<dbReference type="GO" id="GO:0006325">
    <property type="term" value="P:chromatin organization"/>
    <property type="evidence" value="ECO:0007669"/>
    <property type="project" value="UniProtKB-ARBA"/>
</dbReference>
<evidence type="ECO:0000259" key="7">
    <source>
        <dbReference type="PROSITE" id="PS50014"/>
    </source>
</evidence>